<gene>
    <name evidence="1" type="ORF">LTR37_015944</name>
</gene>
<accession>A0ACC3MQ34</accession>
<reference evidence="1" key="1">
    <citation type="submission" date="2023-07" db="EMBL/GenBank/DDBJ databases">
        <title>Black Yeasts Isolated from many extreme environments.</title>
        <authorList>
            <person name="Coleine C."/>
            <person name="Stajich J.E."/>
            <person name="Selbmann L."/>
        </authorList>
    </citation>
    <scope>NUCLEOTIDE SEQUENCE</scope>
    <source>
        <strain evidence="1">CCFEE 5714</strain>
    </source>
</reference>
<comment type="caution">
    <text evidence="1">The sequence shown here is derived from an EMBL/GenBank/DDBJ whole genome shotgun (WGS) entry which is preliminary data.</text>
</comment>
<dbReference type="Proteomes" id="UP001281147">
    <property type="component" value="Unassembled WGS sequence"/>
</dbReference>
<keyword evidence="2" id="KW-1185">Reference proteome</keyword>
<protein>
    <submittedName>
        <fullName evidence="1">Uncharacterized protein</fullName>
    </submittedName>
</protein>
<dbReference type="EMBL" id="JAUTXU010000185">
    <property type="protein sequence ID" value="KAK3700440.1"/>
    <property type="molecule type" value="Genomic_DNA"/>
</dbReference>
<sequence>MSSPFRSSDRSPSSQRSTPARALPNGNKRVNGYHRSHRESLANDSPSRQLLEDFGRMLINDDRVFNRSLDEQSSAQEKLHRAALELARAKHEEVCASADRARERVELEIEKERRRREDEEKRAVERARRELEEQKLTEQRRQVEEQRAREEERRRQESLKREQDEAKRRSEAQKQQDEQQKAQKDRQEKEEAGHKARQESEAKERLAQTERERQKAIQQAQAPAPQVNGNGAAGSRPTPSATSSAPQQAPSAAANIPQGLVSSVKDRESVHRQYLDIHKRLKQMREHVIEECKKVPGLKDQVSEWRRTIQKCCGQISKGATNEVKANNKKVTLQIVAQLDAAANVANPSIDITQYLVQNQQPPGANSQGPAALLFLLNHFAKNIIGQFISESSVDPKSADAIGVLATIIFARPQYLFNGQSLIDILWAKYHKHCPVLFGISGSERTKEGRSKLGWGIDLGSNSYVRDQEHYDRMSGLGAGFAAITLRDFSKSQNRNPAPNRIYWESLARIVNTPAQEVQPTHFIVLKAMVNNSVPRIISTFGGAGVAMLRQALIYFPSEKGPQDERGRKLPAVTAVQAMPMVLQRDLHLTL</sequence>
<name>A0ACC3MQ34_9PEZI</name>
<evidence type="ECO:0000313" key="1">
    <source>
        <dbReference type="EMBL" id="KAK3700440.1"/>
    </source>
</evidence>
<evidence type="ECO:0000313" key="2">
    <source>
        <dbReference type="Proteomes" id="UP001281147"/>
    </source>
</evidence>
<organism evidence="1 2">
    <name type="scientific">Vermiconidia calcicola</name>
    <dbReference type="NCBI Taxonomy" id="1690605"/>
    <lineage>
        <taxon>Eukaryota</taxon>
        <taxon>Fungi</taxon>
        <taxon>Dikarya</taxon>
        <taxon>Ascomycota</taxon>
        <taxon>Pezizomycotina</taxon>
        <taxon>Dothideomycetes</taxon>
        <taxon>Dothideomycetidae</taxon>
        <taxon>Mycosphaerellales</taxon>
        <taxon>Extremaceae</taxon>
        <taxon>Vermiconidia</taxon>
    </lineage>
</organism>
<proteinExistence type="predicted"/>